<sequence>LEATDGVCYSDEYKTDEYRHGGYATYGGGLIGKAKGVTNVTLNFDTNEKCKVTTGHLPSNFNYDEEITVSNFTMLLTGYLYAEETGYYTIAAYGDSVFVNFPSGTPVDCCGNPKPEPNPEIGVFGTGGERGSNGPFYSPNLEGGFYYPITILYTNKNFDDFKFFVGKNPDVGGLVRLLPSAIFQLPDGKDSCPNEVSFDETSWTGTFRRTYSTTSFTSIGSDGYGTIETTYYIQTPSASSSAPSASS</sequence>
<dbReference type="AlphaFoldDB" id="A0A9P7B1P9"/>
<dbReference type="OrthoDB" id="4070235at2759"/>
<dbReference type="InterPro" id="IPR037524">
    <property type="entry name" value="PA14/GLEYA"/>
</dbReference>
<dbReference type="InterPro" id="IPR001389">
    <property type="entry name" value="Flocculin"/>
</dbReference>
<dbReference type="EMBL" id="PUHR01000416">
    <property type="protein sequence ID" value="KAG0653576.1"/>
    <property type="molecule type" value="Genomic_DNA"/>
</dbReference>
<proteinExistence type="predicted"/>
<comment type="caution">
    <text evidence="2">The sequence shown here is derived from an EMBL/GenBank/DDBJ whole genome shotgun (WGS) entry which is preliminary data.</text>
</comment>
<evidence type="ECO:0000313" key="3">
    <source>
        <dbReference type="Proteomes" id="UP000750334"/>
    </source>
</evidence>
<protein>
    <recommendedName>
        <fullName evidence="1">PA14 domain-containing protein</fullName>
    </recommendedName>
</protein>
<keyword evidence="3" id="KW-1185">Reference proteome</keyword>
<dbReference type="GO" id="GO:0000128">
    <property type="term" value="P:flocculation"/>
    <property type="evidence" value="ECO:0007669"/>
    <property type="project" value="InterPro"/>
</dbReference>
<dbReference type="Gene3D" id="2.60.120.1560">
    <property type="match status" value="1"/>
</dbReference>
<evidence type="ECO:0000313" key="2">
    <source>
        <dbReference type="EMBL" id="KAG0653576.1"/>
    </source>
</evidence>
<accession>A0A9P7B1P9</accession>
<organism evidence="2 3">
    <name type="scientific">Maudiozyma exigua</name>
    <name type="common">Yeast</name>
    <name type="synonym">Kazachstania exigua</name>
    <dbReference type="NCBI Taxonomy" id="34358"/>
    <lineage>
        <taxon>Eukaryota</taxon>
        <taxon>Fungi</taxon>
        <taxon>Dikarya</taxon>
        <taxon>Ascomycota</taxon>
        <taxon>Saccharomycotina</taxon>
        <taxon>Saccharomycetes</taxon>
        <taxon>Saccharomycetales</taxon>
        <taxon>Saccharomycetaceae</taxon>
        <taxon>Maudiozyma</taxon>
    </lineage>
</organism>
<dbReference type="Pfam" id="PF10528">
    <property type="entry name" value="GLEYA"/>
    <property type="match status" value="1"/>
</dbReference>
<dbReference type="InterPro" id="IPR018871">
    <property type="entry name" value="GLEYA_adhesin_domain"/>
</dbReference>
<gene>
    <name evidence="2" type="ORF">C6P45_003806</name>
</gene>
<dbReference type="Pfam" id="PF00624">
    <property type="entry name" value="Flocculin"/>
    <property type="match status" value="1"/>
</dbReference>
<reference evidence="2 3" key="1">
    <citation type="submission" date="2020-11" db="EMBL/GenBank/DDBJ databases">
        <title>Kefir isolates.</title>
        <authorList>
            <person name="Marcisauskas S."/>
            <person name="Kim Y."/>
            <person name="Blasche S."/>
        </authorList>
    </citation>
    <scope>NUCLEOTIDE SEQUENCE [LARGE SCALE GENOMIC DNA]</scope>
    <source>
        <strain evidence="2 3">OG2</strain>
    </source>
</reference>
<feature type="non-terminal residue" evidence="2">
    <location>
        <position position="247"/>
    </location>
</feature>
<dbReference type="PROSITE" id="PS51820">
    <property type="entry name" value="PA14"/>
    <property type="match status" value="1"/>
</dbReference>
<dbReference type="Proteomes" id="UP000750334">
    <property type="component" value="Unassembled WGS sequence"/>
</dbReference>
<evidence type="ECO:0000259" key="1">
    <source>
        <dbReference type="PROSITE" id="PS51820"/>
    </source>
</evidence>
<feature type="domain" description="PA14" evidence="1">
    <location>
        <begin position="17"/>
        <end position="182"/>
    </location>
</feature>
<name>A0A9P7B1P9_MAUEX</name>
<feature type="non-terminal residue" evidence="2">
    <location>
        <position position="1"/>
    </location>
</feature>